<reference evidence="2" key="1">
    <citation type="submission" date="2024-06" db="EMBL/GenBank/DDBJ databases">
        <title>Micromonospora sp. strain HUAS YX12 genome sequences.</title>
        <authorList>
            <person name="Mo P."/>
        </authorList>
    </citation>
    <scope>NUCLEOTIDE SEQUENCE</scope>
    <source>
        <strain evidence="2">HUAS YX12</strain>
    </source>
</reference>
<name>A0AAU7QW61_9ACTN</name>
<accession>A0AAU7QW61</accession>
<organism evidence="2">
    <name type="scientific">Micromonospora sp. HUAS YX12</name>
    <dbReference type="NCBI Taxonomy" id="3156396"/>
    <lineage>
        <taxon>Bacteria</taxon>
        <taxon>Bacillati</taxon>
        <taxon>Actinomycetota</taxon>
        <taxon>Actinomycetes</taxon>
        <taxon>Micromonosporales</taxon>
        <taxon>Micromonosporaceae</taxon>
        <taxon>Micromonospora</taxon>
    </lineage>
</organism>
<proteinExistence type="predicted"/>
<keyword evidence="1" id="KW-0472">Membrane</keyword>
<dbReference type="RefSeq" id="WP_349876513.1">
    <property type="nucleotide sequence ID" value="NZ_CP157974.1"/>
</dbReference>
<dbReference type="EMBL" id="CP157974">
    <property type="protein sequence ID" value="XBT80025.1"/>
    <property type="molecule type" value="Genomic_DNA"/>
</dbReference>
<keyword evidence="1" id="KW-1133">Transmembrane helix</keyword>
<evidence type="ECO:0000256" key="1">
    <source>
        <dbReference type="SAM" id="Phobius"/>
    </source>
</evidence>
<protein>
    <submittedName>
        <fullName evidence="2">Uncharacterized protein</fullName>
    </submittedName>
</protein>
<gene>
    <name evidence="2" type="ORF">ABIH81_20520</name>
</gene>
<dbReference type="AlphaFoldDB" id="A0AAU7QW61"/>
<sequence>MRSVILQRILAGVLLLIGFLAMAASHTFPFLDDLSELAESAVAVGGAACLLAGVWLWLRKPADRSSAPSAGDGESP</sequence>
<keyword evidence="1" id="KW-0812">Transmembrane</keyword>
<feature type="transmembrane region" description="Helical" evidence="1">
    <location>
        <begin position="41"/>
        <end position="58"/>
    </location>
</feature>
<evidence type="ECO:0000313" key="2">
    <source>
        <dbReference type="EMBL" id="XBT80025.1"/>
    </source>
</evidence>